<evidence type="ECO:0000256" key="3">
    <source>
        <dbReference type="ARBA" id="ARBA00023002"/>
    </source>
</evidence>
<name>A0A6H1PBI8_PRIMG</name>
<dbReference type="AlphaFoldDB" id="A0A6H1PBI8"/>
<dbReference type="NCBIfam" id="TIGR03567">
    <property type="entry name" value="FMN_reduc_SsuE"/>
    <property type="match status" value="1"/>
</dbReference>
<keyword evidence="3 5" id="KW-0560">Oxidoreductase</keyword>
<keyword evidence="2" id="KW-0288">FMN</keyword>
<accession>A0A6H1PBI8</accession>
<evidence type="ECO:0000256" key="2">
    <source>
        <dbReference type="ARBA" id="ARBA00022643"/>
    </source>
</evidence>
<dbReference type="Proteomes" id="UP000501868">
    <property type="component" value="Chromosome"/>
</dbReference>
<gene>
    <name evidence="5" type="primary">ssuE</name>
    <name evidence="5" type="ORF">HFZ78_16175</name>
</gene>
<organism evidence="5 6">
    <name type="scientific">Priestia megaterium</name>
    <name type="common">Bacillus megaterium</name>
    <dbReference type="NCBI Taxonomy" id="1404"/>
    <lineage>
        <taxon>Bacteria</taxon>
        <taxon>Bacillati</taxon>
        <taxon>Bacillota</taxon>
        <taxon>Bacilli</taxon>
        <taxon>Bacillales</taxon>
        <taxon>Bacillaceae</taxon>
        <taxon>Priestia</taxon>
    </lineage>
</organism>
<dbReference type="PANTHER" id="PTHR43408">
    <property type="entry name" value="FMN REDUCTASE (NADPH)"/>
    <property type="match status" value="1"/>
</dbReference>
<sequence length="185" mass="20304">MSKVTIISGSPSEHTRLNGALDYVVEFFEGVNHSPEIIHIRNLPAEDLIQARFDSNKLIEANKKVEDSSIIVILTPVYKASFTGVLKTYLDLLPQNSLVNKTILPIAIGGSIGHLLMIDYALKPVLAALGATHILKGTYIVDSQVKKLVNNRYELDGEVKKRLDTELNTLKPSLLSDKGVISSII</sequence>
<dbReference type="InterPro" id="IPR029039">
    <property type="entry name" value="Flavoprotein-like_sf"/>
</dbReference>
<keyword evidence="1" id="KW-0285">Flavoprotein</keyword>
<dbReference type="EMBL" id="CP051128">
    <property type="protein sequence ID" value="QIZ10984.1"/>
    <property type="molecule type" value="Genomic_DNA"/>
</dbReference>
<dbReference type="Pfam" id="PF03358">
    <property type="entry name" value="FMN_red"/>
    <property type="match status" value="1"/>
</dbReference>
<dbReference type="SUPFAM" id="SSF52218">
    <property type="entry name" value="Flavoproteins"/>
    <property type="match status" value="1"/>
</dbReference>
<dbReference type="InterPro" id="IPR005025">
    <property type="entry name" value="FMN_Rdtase-like_dom"/>
</dbReference>
<proteinExistence type="predicted"/>
<dbReference type="GO" id="GO:0052873">
    <property type="term" value="F:FMN reductase (NADPH) activity"/>
    <property type="evidence" value="ECO:0007669"/>
    <property type="project" value="UniProtKB-EC"/>
</dbReference>
<reference evidence="5 6" key="1">
    <citation type="submission" date="2020-04" db="EMBL/GenBank/DDBJ databases">
        <title>Genome-Wide Identification of 5-Methylcytosine Sites in Bacterial Genomes By High-Throughput Sequencing of MspJI Restriction Fragments.</title>
        <authorList>
            <person name="Wu V."/>
        </authorList>
    </citation>
    <scope>NUCLEOTIDE SEQUENCE [LARGE SCALE GENOMIC DNA]</scope>
    <source>
        <strain evidence="5 6">S2</strain>
    </source>
</reference>
<protein>
    <submittedName>
        <fullName evidence="5">NADPH-dependent FMN reductase</fullName>
        <ecNumber evidence="5">1.5.1.38</ecNumber>
    </submittedName>
</protein>
<dbReference type="PANTHER" id="PTHR43408:SF1">
    <property type="entry name" value="FMN REDUCTASE (NADPH)"/>
    <property type="match status" value="1"/>
</dbReference>
<dbReference type="InterPro" id="IPR051814">
    <property type="entry name" value="NAD(P)H-dep_FMN_reductase"/>
</dbReference>
<evidence type="ECO:0000313" key="5">
    <source>
        <dbReference type="EMBL" id="QIZ10984.1"/>
    </source>
</evidence>
<evidence type="ECO:0000259" key="4">
    <source>
        <dbReference type="Pfam" id="PF03358"/>
    </source>
</evidence>
<reference evidence="5 6" key="2">
    <citation type="submission" date="2020-04" db="EMBL/GenBank/DDBJ databases">
        <authorList>
            <person name="Fomenkov A."/>
            <person name="Anton B.P."/>
            <person name="Roberts R.J."/>
        </authorList>
    </citation>
    <scope>NUCLEOTIDE SEQUENCE [LARGE SCALE GENOMIC DNA]</scope>
    <source>
        <strain evidence="5 6">S2</strain>
    </source>
</reference>
<dbReference type="Gene3D" id="3.40.50.360">
    <property type="match status" value="1"/>
</dbReference>
<dbReference type="InterPro" id="IPR020048">
    <property type="entry name" value="NADPH-dep_FMN_reduc_SsuE"/>
</dbReference>
<evidence type="ECO:0000313" key="6">
    <source>
        <dbReference type="Proteomes" id="UP000501868"/>
    </source>
</evidence>
<feature type="domain" description="NADPH-dependent FMN reductase-like" evidence="4">
    <location>
        <begin position="3"/>
        <end position="144"/>
    </location>
</feature>
<dbReference type="EC" id="1.5.1.38" evidence="5"/>
<dbReference type="GO" id="GO:0046306">
    <property type="term" value="P:alkanesulfonate catabolic process"/>
    <property type="evidence" value="ECO:0007669"/>
    <property type="project" value="InterPro"/>
</dbReference>
<evidence type="ECO:0000256" key="1">
    <source>
        <dbReference type="ARBA" id="ARBA00022630"/>
    </source>
</evidence>